<dbReference type="OrthoDB" id="5095936at2"/>
<dbReference type="Proteomes" id="UP000462152">
    <property type="component" value="Unassembled WGS sequence"/>
</dbReference>
<feature type="region of interest" description="Disordered" evidence="1">
    <location>
        <begin position="494"/>
        <end position="520"/>
    </location>
</feature>
<organism evidence="2 3">
    <name type="scientific">Rothia koreensis</name>
    <dbReference type="NCBI Taxonomy" id="592378"/>
    <lineage>
        <taxon>Bacteria</taxon>
        <taxon>Bacillati</taxon>
        <taxon>Actinomycetota</taxon>
        <taxon>Actinomycetes</taxon>
        <taxon>Micrococcales</taxon>
        <taxon>Micrococcaceae</taxon>
        <taxon>Rothia</taxon>
    </lineage>
</organism>
<proteinExistence type="predicted"/>
<dbReference type="Gene3D" id="3.40.50.1820">
    <property type="entry name" value="alpha/beta hydrolase"/>
    <property type="match status" value="1"/>
</dbReference>
<dbReference type="RefSeq" id="WP_129314545.1">
    <property type="nucleotide sequence ID" value="NZ_NOIQ01000002.1"/>
</dbReference>
<gene>
    <name evidence="2" type="ORF">GMA10_08305</name>
</gene>
<evidence type="ECO:0000256" key="1">
    <source>
        <dbReference type="SAM" id="MobiDB-lite"/>
    </source>
</evidence>
<sequence length="520" mass="54352">MSGVLGPELREWGIFAMAPARPTGAFAIDFGTVPEGAVMVRASSVQQKIDTEEIHRLEKEVAAVGEAVGEVWLATAPLVAEVQHFWAHVAPEAAAAAHALDDARDLLVSLGVSAADDAVKLRVARTSYEQAEHLAETLVSGFNAVHSVPYRLLFGTALHSGGNPLGLMLAAGSFAVVGGSVFVADAALRGTGAATRSTIAGSGVPLENLRQGIGRAVRYRRGMGFGLVRLTDFRTVETSEPRTTSGPAGVATVVTSLKSAGDHDDVHDAARGPQNQVSLAHVDVQVVDRPDGTRSYLVSIPGTDFDNLTSRTDPNSARSILDAVTVSPETPLEEASGLMQLVDRALREAGAGVDDPVILSGFSQGGMAAMGLATNRDFGRRYSVRGVVTTGSPTSTYRGVDPATKVLHLRDIDDPVPSLTGGGIAPGNEHAVVVVGNTGRNKGPVPMTHSAETYIEAAAAADRELGRTAEGRAHLRMIQEAVPAGSTVRTLTFEASSETYDRRPAAERGSEQAAGHRRDS</sequence>
<dbReference type="EMBL" id="WOGT01000004">
    <property type="protein sequence ID" value="MUN55212.1"/>
    <property type="molecule type" value="Genomic_DNA"/>
</dbReference>
<evidence type="ECO:0000313" key="3">
    <source>
        <dbReference type="Proteomes" id="UP000462152"/>
    </source>
</evidence>
<dbReference type="SUPFAM" id="SSF53474">
    <property type="entry name" value="alpha/beta-Hydrolases"/>
    <property type="match status" value="1"/>
</dbReference>
<feature type="compositionally biased region" description="Basic and acidic residues" evidence="1">
    <location>
        <begin position="499"/>
        <end position="520"/>
    </location>
</feature>
<evidence type="ECO:0000313" key="2">
    <source>
        <dbReference type="EMBL" id="MUN55212.1"/>
    </source>
</evidence>
<protein>
    <submittedName>
        <fullName evidence="2">Uncharacterized protein</fullName>
    </submittedName>
</protein>
<name>A0A7K1LJW1_9MICC</name>
<comment type="caution">
    <text evidence="2">The sequence shown here is derived from an EMBL/GenBank/DDBJ whole genome shotgun (WGS) entry which is preliminary data.</text>
</comment>
<dbReference type="AlphaFoldDB" id="A0A7K1LJW1"/>
<keyword evidence="3" id="KW-1185">Reference proteome</keyword>
<reference evidence="2 3" key="1">
    <citation type="submission" date="2019-12" db="EMBL/GenBank/DDBJ databases">
        <authorList>
            <person name="Li J."/>
            <person name="Shi Y."/>
            <person name="Xu G."/>
            <person name="Xiao D."/>
            <person name="Ran X."/>
        </authorList>
    </citation>
    <scope>NUCLEOTIDE SEQUENCE [LARGE SCALE GENOMIC DNA]</scope>
    <source>
        <strain evidence="2 3">JCM 15915</strain>
    </source>
</reference>
<dbReference type="InterPro" id="IPR029058">
    <property type="entry name" value="AB_hydrolase_fold"/>
</dbReference>
<accession>A0A7K1LJW1</accession>